<evidence type="ECO:0000313" key="3">
    <source>
        <dbReference type="EMBL" id="NLW34201.1"/>
    </source>
</evidence>
<dbReference type="EMBL" id="JAAYEE010000030">
    <property type="protein sequence ID" value="NLW34201.1"/>
    <property type="molecule type" value="Genomic_DNA"/>
</dbReference>
<accession>A0A971RZQ5</accession>
<feature type="domain" description="DUF4213" evidence="2">
    <location>
        <begin position="22"/>
        <end position="111"/>
    </location>
</feature>
<dbReference type="Proteomes" id="UP000777265">
    <property type="component" value="Unassembled WGS sequence"/>
</dbReference>
<comment type="caution">
    <text evidence="3">The sequence shown here is derived from an EMBL/GenBank/DDBJ whole genome shotgun (WGS) entry which is preliminary data.</text>
</comment>
<organism evidence="3 4">
    <name type="scientific">Syntrophorhabdus aromaticivorans</name>
    <dbReference type="NCBI Taxonomy" id="328301"/>
    <lineage>
        <taxon>Bacteria</taxon>
        <taxon>Pseudomonadati</taxon>
        <taxon>Thermodesulfobacteriota</taxon>
        <taxon>Syntrophorhabdia</taxon>
        <taxon>Syntrophorhabdales</taxon>
        <taxon>Syntrophorhabdaceae</taxon>
        <taxon>Syntrophorhabdus</taxon>
    </lineage>
</organism>
<name>A0A971RZQ5_9BACT</name>
<evidence type="ECO:0000259" key="1">
    <source>
        <dbReference type="Pfam" id="PF04016"/>
    </source>
</evidence>
<gene>
    <name evidence="3" type="ORF">GXY80_01785</name>
</gene>
<reference evidence="3" key="2">
    <citation type="submission" date="2020-01" db="EMBL/GenBank/DDBJ databases">
        <authorList>
            <person name="Campanaro S."/>
        </authorList>
    </citation>
    <scope>NUCLEOTIDE SEQUENCE</scope>
    <source>
        <strain evidence="3">AS06rmzACSIP_7</strain>
    </source>
</reference>
<dbReference type="AlphaFoldDB" id="A0A971RZQ5"/>
<evidence type="ECO:0000313" key="4">
    <source>
        <dbReference type="Proteomes" id="UP000777265"/>
    </source>
</evidence>
<evidence type="ECO:0000259" key="2">
    <source>
        <dbReference type="Pfam" id="PF13938"/>
    </source>
</evidence>
<protein>
    <submittedName>
        <fullName evidence="3">DUF364 domain-containing protein</fullName>
    </submittedName>
</protein>
<dbReference type="Gene3D" id="3.40.50.11590">
    <property type="match status" value="1"/>
</dbReference>
<dbReference type="InterPro" id="IPR007161">
    <property type="entry name" value="DUF364"/>
</dbReference>
<dbReference type="Pfam" id="PF04016">
    <property type="entry name" value="DUF364"/>
    <property type="match status" value="1"/>
</dbReference>
<feature type="domain" description="Putative heavy-metal chelation" evidence="1">
    <location>
        <begin position="130"/>
        <end position="276"/>
    </location>
</feature>
<sequence length="280" mass="30623">MVHDSNKHSILKETIGNIRRILGDRTINELCIERAVCGFRFNGVKLNNGFGGICYVLKNSITKSGSCPDDAEIIPDSRKPKGMPVSIILGEMFNGNFLKRTLGIAAINALSNTVWSLESSQEYEIVKNADALDNIEIKDSDYVVLVGALPYRTLLKDRGKPFCVLELDPSTFEADELPFYAPAEKAPEKVPLADVLIITGSTLVNDTLEGLLELAKPTARIAMYGPTASMLPEAFFRRGVRVIGGFVVTKPDKFLDTLGKGGSGRHLFGESHQKVVIKPK</sequence>
<proteinExistence type="predicted"/>
<reference evidence="3" key="1">
    <citation type="journal article" date="2020" name="Biotechnol. Biofuels">
        <title>New insights from the biogas microbiome by comprehensive genome-resolved metagenomics of nearly 1600 species originating from multiple anaerobic digesters.</title>
        <authorList>
            <person name="Campanaro S."/>
            <person name="Treu L."/>
            <person name="Rodriguez-R L.M."/>
            <person name="Kovalovszki A."/>
            <person name="Ziels R.M."/>
            <person name="Maus I."/>
            <person name="Zhu X."/>
            <person name="Kougias P.G."/>
            <person name="Basile A."/>
            <person name="Luo G."/>
            <person name="Schluter A."/>
            <person name="Konstantinidis K.T."/>
            <person name="Angelidaki I."/>
        </authorList>
    </citation>
    <scope>NUCLEOTIDE SEQUENCE</scope>
    <source>
        <strain evidence="3">AS06rmzACSIP_7</strain>
    </source>
</reference>
<dbReference type="SUPFAM" id="SSF159713">
    <property type="entry name" value="Dhaf3308-like"/>
    <property type="match status" value="1"/>
</dbReference>
<dbReference type="Pfam" id="PF13938">
    <property type="entry name" value="DUF4213"/>
    <property type="match status" value="1"/>
</dbReference>
<dbReference type="Gene3D" id="3.30.390.100">
    <property type="match status" value="1"/>
</dbReference>
<dbReference type="InterPro" id="IPR025251">
    <property type="entry name" value="DUF4213"/>
</dbReference>